<evidence type="ECO:0000259" key="1">
    <source>
        <dbReference type="Pfam" id="PF12697"/>
    </source>
</evidence>
<gene>
    <name evidence="2" type="ORF">ATK74_2959</name>
</gene>
<sequence length="247" mass="26591">MTVELAHDVQGSGPLLVLVHGITENRHSWDPITADLAATHRVLRVDLRGHGESPYADAYDVASLAADIAPLVDEPPLIVGHSLGGTVVTAYASQFETRGVVNIDQTLNLAPMQAGLLQQAELLRGEAFPMVMDALFDSLRGQVDDAGWQRLSQLRRYDQSVVLGIWGIMLDNSAEELAAAVSAMTTGIDVPYLALNGFDLGPDYADWLTEQIPGAVVETWNGVGHYPQLVHPADFLARLAAFEAELG</sequence>
<dbReference type="SUPFAM" id="SSF53474">
    <property type="entry name" value="alpha/beta-Hydrolases"/>
    <property type="match status" value="1"/>
</dbReference>
<accession>A0A2A9CVC7</accession>
<feature type="domain" description="AB hydrolase-1" evidence="1">
    <location>
        <begin position="16"/>
        <end position="237"/>
    </location>
</feature>
<dbReference type="RefSeq" id="WP_098461736.1">
    <property type="nucleotide sequence ID" value="NZ_PDJC01000001.1"/>
</dbReference>
<dbReference type="Pfam" id="PF12697">
    <property type="entry name" value="Abhydrolase_6"/>
    <property type="match status" value="1"/>
</dbReference>
<evidence type="ECO:0000313" key="3">
    <source>
        <dbReference type="Proteomes" id="UP000226079"/>
    </source>
</evidence>
<name>A0A2A9CVC7_9ACTN</name>
<reference evidence="2 3" key="1">
    <citation type="submission" date="2017-10" db="EMBL/GenBank/DDBJ databases">
        <title>Sequencing the genomes of 1000 actinobacteria strains.</title>
        <authorList>
            <person name="Klenk H.-P."/>
        </authorList>
    </citation>
    <scope>NUCLEOTIDE SEQUENCE [LARGE SCALE GENOMIC DNA]</scope>
    <source>
        <strain evidence="2 3">DSM 15597</strain>
    </source>
</reference>
<dbReference type="InterPro" id="IPR000073">
    <property type="entry name" value="AB_hydrolase_1"/>
</dbReference>
<dbReference type="InterPro" id="IPR050266">
    <property type="entry name" value="AB_hydrolase_sf"/>
</dbReference>
<dbReference type="OrthoDB" id="27092at2"/>
<dbReference type="AlphaFoldDB" id="A0A2A9CVC7"/>
<dbReference type="GO" id="GO:0003824">
    <property type="term" value="F:catalytic activity"/>
    <property type="evidence" value="ECO:0007669"/>
    <property type="project" value="UniProtKB-ARBA"/>
</dbReference>
<dbReference type="Gene3D" id="3.40.50.1820">
    <property type="entry name" value="alpha/beta hydrolase"/>
    <property type="match status" value="1"/>
</dbReference>
<keyword evidence="3" id="KW-1185">Reference proteome</keyword>
<dbReference type="InterPro" id="IPR029058">
    <property type="entry name" value="AB_hydrolase_fold"/>
</dbReference>
<comment type="caution">
    <text evidence="2">The sequence shown here is derived from an EMBL/GenBank/DDBJ whole genome shotgun (WGS) entry which is preliminary data.</text>
</comment>
<evidence type="ECO:0000313" key="2">
    <source>
        <dbReference type="EMBL" id="PFG18374.1"/>
    </source>
</evidence>
<dbReference type="Proteomes" id="UP000226079">
    <property type="component" value="Unassembled WGS sequence"/>
</dbReference>
<organism evidence="2 3">
    <name type="scientific">Propionicimonas paludicola</name>
    <dbReference type="NCBI Taxonomy" id="185243"/>
    <lineage>
        <taxon>Bacteria</taxon>
        <taxon>Bacillati</taxon>
        <taxon>Actinomycetota</taxon>
        <taxon>Actinomycetes</taxon>
        <taxon>Propionibacteriales</taxon>
        <taxon>Nocardioidaceae</taxon>
        <taxon>Propionicimonas</taxon>
    </lineage>
</organism>
<proteinExistence type="predicted"/>
<protein>
    <submittedName>
        <fullName evidence="2">Pimeloyl-ACP methyl ester carboxylesterase</fullName>
    </submittedName>
</protein>
<dbReference type="PANTHER" id="PTHR43798">
    <property type="entry name" value="MONOACYLGLYCEROL LIPASE"/>
    <property type="match status" value="1"/>
</dbReference>
<dbReference type="EMBL" id="PDJC01000001">
    <property type="protein sequence ID" value="PFG18374.1"/>
    <property type="molecule type" value="Genomic_DNA"/>
</dbReference>